<accession>A0A9X2KK81</accession>
<gene>
    <name evidence="2" type="ORF">M9978_07485</name>
</gene>
<evidence type="ECO:0000313" key="3">
    <source>
        <dbReference type="Proteomes" id="UP001139451"/>
    </source>
</evidence>
<comment type="caution">
    <text evidence="2">The sequence shown here is derived from an EMBL/GenBank/DDBJ whole genome shotgun (WGS) entry which is preliminary data.</text>
</comment>
<feature type="transmembrane region" description="Helical" evidence="1">
    <location>
        <begin position="141"/>
        <end position="160"/>
    </location>
</feature>
<keyword evidence="1" id="KW-1133">Transmembrane helix</keyword>
<feature type="transmembrane region" description="Helical" evidence="1">
    <location>
        <begin position="51"/>
        <end position="77"/>
    </location>
</feature>
<feature type="transmembrane region" description="Helical" evidence="1">
    <location>
        <begin position="101"/>
        <end position="121"/>
    </location>
</feature>
<keyword evidence="3" id="KW-1185">Reference proteome</keyword>
<sequence>MALDRRLEVHEAMTGRYGRYILTEATVSAVINAVLSILFVVALFLGEREVAVRALIADALPQSFMVALMAALVPTLLTQRRLRRGSIPGAPRFLPPRRHPLVGALLTALGVTAVAFVAHRLLLPALLPATLPFATLLAGKAVYGALLGAGVTAFALRRLFAGDGAPLKI</sequence>
<feature type="transmembrane region" description="Helical" evidence="1">
    <location>
        <begin position="21"/>
        <end position="45"/>
    </location>
</feature>
<dbReference type="EMBL" id="JAMLDX010000004">
    <property type="protein sequence ID" value="MCP3730269.1"/>
    <property type="molecule type" value="Genomic_DNA"/>
</dbReference>
<proteinExistence type="predicted"/>
<keyword evidence="1" id="KW-0472">Membrane</keyword>
<dbReference type="AlphaFoldDB" id="A0A9X2KK81"/>
<organism evidence="2 3">
    <name type="scientific">Sphingomonas tagetis</name>
    <dbReference type="NCBI Taxonomy" id="2949092"/>
    <lineage>
        <taxon>Bacteria</taxon>
        <taxon>Pseudomonadati</taxon>
        <taxon>Pseudomonadota</taxon>
        <taxon>Alphaproteobacteria</taxon>
        <taxon>Sphingomonadales</taxon>
        <taxon>Sphingomonadaceae</taxon>
        <taxon>Sphingomonas</taxon>
    </lineage>
</organism>
<reference evidence="2" key="1">
    <citation type="submission" date="2022-05" db="EMBL/GenBank/DDBJ databases">
        <title>Sphingomonas sp. strain MG17 Genome sequencing and assembly.</title>
        <authorList>
            <person name="Kim I."/>
        </authorList>
    </citation>
    <scope>NUCLEOTIDE SEQUENCE</scope>
    <source>
        <strain evidence="2">MG17</strain>
    </source>
</reference>
<evidence type="ECO:0000313" key="2">
    <source>
        <dbReference type="EMBL" id="MCP3730269.1"/>
    </source>
</evidence>
<evidence type="ECO:0000256" key="1">
    <source>
        <dbReference type="SAM" id="Phobius"/>
    </source>
</evidence>
<protein>
    <submittedName>
        <fullName evidence="2">Uncharacterized protein</fullName>
    </submittedName>
</protein>
<dbReference type="Proteomes" id="UP001139451">
    <property type="component" value="Unassembled WGS sequence"/>
</dbReference>
<name>A0A9X2KK81_9SPHN</name>
<keyword evidence="1" id="KW-0812">Transmembrane</keyword>